<dbReference type="Proteomes" id="UP000217065">
    <property type="component" value="Unassembled WGS sequence"/>
</dbReference>
<reference evidence="7 8" key="1">
    <citation type="submission" date="2017-07" db="EMBL/GenBank/DDBJ databases">
        <title>Tetzosporium hominis gen.nov. sp.nov.</title>
        <authorList>
            <person name="Tetz G."/>
            <person name="Tetz V."/>
        </authorList>
    </citation>
    <scope>NUCLEOTIDE SEQUENCE [LARGE SCALE GENOMIC DNA]</scope>
    <source>
        <strain evidence="7 8">VT-49</strain>
    </source>
</reference>
<dbReference type="GO" id="GO:0051287">
    <property type="term" value="F:NAD binding"/>
    <property type="evidence" value="ECO:0007669"/>
    <property type="project" value="InterPro"/>
</dbReference>
<organism evidence="7 8">
    <name type="scientific">Tetzosporium hominis</name>
    <dbReference type="NCBI Taxonomy" id="2020506"/>
    <lineage>
        <taxon>Bacteria</taxon>
        <taxon>Bacillati</taxon>
        <taxon>Bacillota</taxon>
        <taxon>Bacilli</taxon>
        <taxon>Bacillales</taxon>
        <taxon>Caryophanaceae</taxon>
        <taxon>Tetzosporium</taxon>
    </lineage>
</organism>
<dbReference type="SUPFAM" id="SSF52283">
    <property type="entry name" value="Formate/glycerate dehydrogenase catalytic domain-like"/>
    <property type="match status" value="1"/>
</dbReference>
<keyword evidence="8" id="KW-1185">Reference proteome</keyword>
<dbReference type="InterPro" id="IPR006139">
    <property type="entry name" value="D-isomer_2_OHA_DH_cat_dom"/>
</dbReference>
<evidence type="ECO:0000259" key="5">
    <source>
        <dbReference type="Pfam" id="PF00389"/>
    </source>
</evidence>
<evidence type="ECO:0000259" key="6">
    <source>
        <dbReference type="Pfam" id="PF02826"/>
    </source>
</evidence>
<comment type="similarity">
    <text evidence="1 4">Belongs to the D-isomer specific 2-hydroxyacid dehydrogenase family.</text>
</comment>
<evidence type="ECO:0000313" key="7">
    <source>
        <dbReference type="EMBL" id="OZS76811.1"/>
    </source>
</evidence>
<evidence type="ECO:0000256" key="4">
    <source>
        <dbReference type="RuleBase" id="RU003719"/>
    </source>
</evidence>
<dbReference type="Gene3D" id="3.40.50.720">
    <property type="entry name" value="NAD(P)-binding Rossmann-like Domain"/>
    <property type="match status" value="2"/>
</dbReference>
<dbReference type="InterPro" id="IPR036291">
    <property type="entry name" value="NAD(P)-bd_dom_sf"/>
</dbReference>
<name>A0A264VZR3_9BACL</name>
<dbReference type="RefSeq" id="WP_094944793.1">
    <property type="nucleotide sequence ID" value="NZ_NOKQ01000348.1"/>
</dbReference>
<protein>
    <submittedName>
        <fullName evidence="7">D-2-hydroxyacid dehydrogenase</fullName>
    </submittedName>
</protein>
<dbReference type="Pfam" id="PF00389">
    <property type="entry name" value="2-Hacid_dh"/>
    <property type="match status" value="1"/>
</dbReference>
<comment type="caution">
    <text evidence="7">The sequence shown here is derived from an EMBL/GenBank/DDBJ whole genome shotgun (WGS) entry which is preliminary data.</text>
</comment>
<proteinExistence type="inferred from homology"/>
<dbReference type="OrthoDB" id="9805416at2"/>
<dbReference type="InterPro" id="IPR006140">
    <property type="entry name" value="D-isomer_DH_NAD-bd"/>
</dbReference>
<evidence type="ECO:0000256" key="2">
    <source>
        <dbReference type="ARBA" id="ARBA00023002"/>
    </source>
</evidence>
<dbReference type="EMBL" id="NOKQ01000348">
    <property type="protein sequence ID" value="OZS76811.1"/>
    <property type="molecule type" value="Genomic_DNA"/>
</dbReference>
<feature type="domain" description="D-isomer specific 2-hydroxyacid dehydrogenase catalytic" evidence="5">
    <location>
        <begin position="38"/>
        <end position="300"/>
    </location>
</feature>
<dbReference type="PANTHER" id="PTHR43333:SF1">
    <property type="entry name" value="D-ISOMER SPECIFIC 2-HYDROXYACID DEHYDROGENASE NAD-BINDING DOMAIN-CONTAINING PROTEIN"/>
    <property type="match status" value="1"/>
</dbReference>
<keyword evidence="2 4" id="KW-0560">Oxidoreductase</keyword>
<dbReference type="Pfam" id="PF02826">
    <property type="entry name" value="2-Hacid_dh_C"/>
    <property type="match status" value="1"/>
</dbReference>
<dbReference type="AlphaFoldDB" id="A0A264VZR3"/>
<evidence type="ECO:0000313" key="8">
    <source>
        <dbReference type="Proteomes" id="UP000217065"/>
    </source>
</evidence>
<evidence type="ECO:0000256" key="3">
    <source>
        <dbReference type="ARBA" id="ARBA00023027"/>
    </source>
</evidence>
<dbReference type="PANTHER" id="PTHR43333">
    <property type="entry name" value="2-HACID_DH_C DOMAIN-CONTAINING PROTEIN"/>
    <property type="match status" value="1"/>
</dbReference>
<accession>A0A264VZR3</accession>
<dbReference type="CDD" id="cd05300">
    <property type="entry name" value="2-Hacid_dh_1"/>
    <property type="match status" value="1"/>
</dbReference>
<sequence>MKISFTFEPKPVIQQELQEQFPNHEFSFEKGVAPDRDTAIWVTYGEDVKEAAIKSLPELKWVSVASAGVEKMPLNLLHDKEILVTNSRGIHKTPMTESIVGHILSLYRNLPAIYTLTNEQKWEKPRGSKELRGSNALIVGPGAIGEEVGRVLTALGVEVTGCNRSGEAIEGFASTVSLEQLDHQLASADIVISLLPSTPETHHLFTKEQFHKMKDTALFMNFGRGNVVSEQVLVEALKAGEIGGAVLDVFEVEPLPERSELWGLPNVVISPHVSSHSDFYVERAMEIFSRNLSKWEQGDTDLENQVDLKLGY</sequence>
<dbReference type="SUPFAM" id="SSF51735">
    <property type="entry name" value="NAD(P)-binding Rossmann-fold domains"/>
    <property type="match status" value="1"/>
</dbReference>
<keyword evidence="3" id="KW-0520">NAD</keyword>
<feature type="domain" description="D-isomer specific 2-hydroxyacid dehydrogenase NAD-binding" evidence="6">
    <location>
        <begin position="101"/>
        <end position="274"/>
    </location>
</feature>
<gene>
    <name evidence="7" type="ORF">CF394_15180</name>
</gene>
<evidence type="ECO:0000256" key="1">
    <source>
        <dbReference type="ARBA" id="ARBA00005854"/>
    </source>
</evidence>
<dbReference type="GO" id="GO:0016616">
    <property type="term" value="F:oxidoreductase activity, acting on the CH-OH group of donors, NAD or NADP as acceptor"/>
    <property type="evidence" value="ECO:0007669"/>
    <property type="project" value="InterPro"/>
</dbReference>